<evidence type="ECO:0000256" key="13">
    <source>
        <dbReference type="ARBA" id="ARBA00022842"/>
    </source>
</evidence>
<evidence type="ECO:0000256" key="18">
    <source>
        <dbReference type="ARBA" id="ARBA00047493"/>
    </source>
</evidence>
<evidence type="ECO:0000256" key="10">
    <source>
        <dbReference type="ARBA" id="ARBA00022723"/>
    </source>
</evidence>
<dbReference type="PANTHER" id="PTHR11136:SF0">
    <property type="entry name" value="DIHYDROFOLATE SYNTHETASE-RELATED"/>
    <property type="match status" value="1"/>
</dbReference>
<dbReference type="PROSITE" id="PS01012">
    <property type="entry name" value="FOLYLPOLYGLU_SYNT_2"/>
    <property type="match status" value="1"/>
</dbReference>
<feature type="domain" description="Mur ligase C-terminal" evidence="23">
    <location>
        <begin position="301"/>
        <end position="418"/>
    </location>
</feature>
<evidence type="ECO:0000313" key="26">
    <source>
        <dbReference type="Proteomes" id="UP000186026"/>
    </source>
</evidence>
<comment type="catalytic activity">
    <reaction evidence="18">
        <text>(6S)-5,6,7,8-tetrahydrofolyl-(gamma-L-Glu)(n) + L-glutamate + ATP = (6S)-5,6,7,8-tetrahydrofolyl-(gamma-L-Glu)(n+1) + ADP + phosphate + H(+)</text>
        <dbReference type="Rhea" id="RHEA:10580"/>
        <dbReference type="Rhea" id="RHEA-COMP:14738"/>
        <dbReference type="Rhea" id="RHEA-COMP:14740"/>
        <dbReference type="ChEBI" id="CHEBI:15378"/>
        <dbReference type="ChEBI" id="CHEBI:29985"/>
        <dbReference type="ChEBI" id="CHEBI:30616"/>
        <dbReference type="ChEBI" id="CHEBI:43474"/>
        <dbReference type="ChEBI" id="CHEBI:141005"/>
        <dbReference type="ChEBI" id="CHEBI:456216"/>
        <dbReference type="EC" id="6.3.2.17"/>
    </reaction>
</comment>
<comment type="pathway">
    <text evidence="4">Cofactor biosynthesis; tetrahydrofolylpolyglutamate biosynthesis.</text>
</comment>
<evidence type="ECO:0000256" key="5">
    <source>
        <dbReference type="ARBA" id="ARBA00008276"/>
    </source>
</evidence>
<feature type="domain" description="Mur ligase central" evidence="24">
    <location>
        <begin position="52"/>
        <end position="265"/>
    </location>
</feature>
<comment type="similarity">
    <text evidence="5 22">Belongs to the folylpolyglutamate synthase family.</text>
</comment>
<dbReference type="EC" id="6.3.2.17" evidence="7"/>
<evidence type="ECO:0000256" key="4">
    <source>
        <dbReference type="ARBA" id="ARBA00005150"/>
    </source>
</evidence>
<evidence type="ECO:0000256" key="6">
    <source>
        <dbReference type="ARBA" id="ARBA00013023"/>
    </source>
</evidence>
<evidence type="ECO:0000256" key="9">
    <source>
        <dbReference type="ARBA" id="ARBA00022598"/>
    </source>
</evidence>
<dbReference type="NCBIfam" id="TIGR01499">
    <property type="entry name" value="folC"/>
    <property type="match status" value="1"/>
</dbReference>
<dbReference type="GO" id="GO:0008841">
    <property type="term" value="F:dihydrofolate synthase activity"/>
    <property type="evidence" value="ECO:0007669"/>
    <property type="project" value="UniProtKB-EC"/>
</dbReference>
<dbReference type="PIRSF" id="PIRSF001563">
    <property type="entry name" value="Folylpolyglu_synth"/>
    <property type="match status" value="1"/>
</dbReference>
<dbReference type="Pfam" id="PF02875">
    <property type="entry name" value="Mur_ligase_C"/>
    <property type="match status" value="1"/>
</dbReference>
<organism evidence="25 26">
    <name type="scientific">Belliella pelovolcani</name>
    <dbReference type="NCBI Taxonomy" id="529505"/>
    <lineage>
        <taxon>Bacteria</taxon>
        <taxon>Pseudomonadati</taxon>
        <taxon>Bacteroidota</taxon>
        <taxon>Cytophagia</taxon>
        <taxon>Cytophagales</taxon>
        <taxon>Cyclobacteriaceae</taxon>
        <taxon>Belliella</taxon>
    </lineage>
</organism>
<evidence type="ECO:0000259" key="23">
    <source>
        <dbReference type="Pfam" id="PF02875"/>
    </source>
</evidence>
<comment type="catalytic activity">
    <reaction evidence="21">
        <text>7,8-dihydropteroate + L-glutamate + ATP = 7,8-dihydrofolate + ADP + phosphate + H(+)</text>
        <dbReference type="Rhea" id="RHEA:23584"/>
        <dbReference type="ChEBI" id="CHEBI:15378"/>
        <dbReference type="ChEBI" id="CHEBI:17839"/>
        <dbReference type="ChEBI" id="CHEBI:29985"/>
        <dbReference type="ChEBI" id="CHEBI:30616"/>
        <dbReference type="ChEBI" id="CHEBI:43474"/>
        <dbReference type="ChEBI" id="CHEBI:57451"/>
        <dbReference type="ChEBI" id="CHEBI:456216"/>
        <dbReference type="EC" id="6.3.2.12"/>
    </reaction>
</comment>
<sequence>MMNYEQTLDYLFNALPMFQRVGASAFKKDLSNTIALCNHLENPQHQFKTIHVAGTNGKGSSSHAICSVLMEAGYKVGLYTSPHLKSFTERIKINGQEIAEKDVIAFVAENKAFLDEVKPSFFEMTVGMAFWYFAKEEVDIAVIEVGMGGRLDSTNVIQPEVCLITNIGYDHMQFLGDTLEAIAGEKAGIIKENTPVVISQRQRETTAVFQAIAAKKNAPIYFAEDFIQIEKAASHNSGSYQIRISDQQFPINLDLKGNYQQQNLAGIIQTIEVLRNLGYVIPQEELENGLRKIVKNTGLKGRWQELGLQPRIICDTGHNQDGISQILNQLNEYTYNKLWMILGMVNDKDLDKVLAMLPKEAAYIFVEAKIPRALSATALANQAEKYQLKGLVIADVNDGLAYAKKNAAKDDLIFIGGSTFVVAEINDL</sequence>
<evidence type="ECO:0000256" key="17">
    <source>
        <dbReference type="ARBA" id="ARBA00032510"/>
    </source>
</evidence>
<comment type="catalytic activity">
    <reaction evidence="19">
        <text>10-formyltetrahydrofolyl-(gamma-L-Glu)(n) + L-glutamate + ATP = 10-formyltetrahydrofolyl-(gamma-L-Glu)(n+1) + ADP + phosphate + H(+)</text>
        <dbReference type="Rhea" id="RHEA:51904"/>
        <dbReference type="Rhea" id="RHEA-COMP:13088"/>
        <dbReference type="Rhea" id="RHEA-COMP:14300"/>
        <dbReference type="ChEBI" id="CHEBI:15378"/>
        <dbReference type="ChEBI" id="CHEBI:29985"/>
        <dbReference type="ChEBI" id="CHEBI:30616"/>
        <dbReference type="ChEBI" id="CHEBI:43474"/>
        <dbReference type="ChEBI" id="CHEBI:134413"/>
        <dbReference type="ChEBI" id="CHEBI:456216"/>
        <dbReference type="EC" id="6.3.2.17"/>
    </reaction>
</comment>
<evidence type="ECO:0000256" key="7">
    <source>
        <dbReference type="ARBA" id="ARBA00013025"/>
    </source>
</evidence>
<dbReference type="Gene3D" id="3.90.190.20">
    <property type="entry name" value="Mur ligase, C-terminal domain"/>
    <property type="match status" value="1"/>
</dbReference>
<keyword evidence="26" id="KW-1185">Reference proteome</keyword>
<comment type="pathway">
    <text evidence="3">Cofactor biosynthesis; tetrahydrofolate biosynthesis; 7,8-dihydrofolate from 2-amino-4-hydroxy-6-hydroxymethyl-7,8-dihydropteridine diphosphate and 4-aminobenzoate: step 2/2.</text>
</comment>
<dbReference type="InterPro" id="IPR004101">
    <property type="entry name" value="Mur_ligase_C"/>
</dbReference>
<evidence type="ECO:0000256" key="21">
    <source>
        <dbReference type="ARBA" id="ARBA00049161"/>
    </source>
</evidence>
<evidence type="ECO:0000256" key="20">
    <source>
        <dbReference type="ARBA" id="ARBA00049035"/>
    </source>
</evidence>
<name>A0A1N7LQ93_9BACT</name>
<dbReference type="EMBL" id="FTOP01000004">
    <property type="protein sequence ID" value="SIS76025.1"/>
    <property type="molecule type" value="Genomic_DNA"/>
</dbReference>
<evidence type="ECO:0000256" key="19">
    <source>
        <dbReference type="ARBA" id="ARBA00047808"/>
    </source>
</evidence>
<dbReference type="GO" id="GO:0004326">
    <property type="term" value="F:tetrahydrofolylpolyglutamate synthase activity"/>
    <property type="evidence" value="ECO:0007669"/>
    <property type="project" value="UniProtKB-EC"/>
</dbReference>
<accession>A0A1N7LQ93</accession>
<evidence type="ECO:0000256" key="2">
    <source>
        <dbReference type="ARBA" id="ARBA00002714"/>
    </source>
</evidence>
<keyword evidence="11 22" id="KW-0547">Nucleotide-binding</keyword>
<comment type="function">
    <text evidence="2">Functions in two distinct reactions of the de novo folate biosynthetic pathway. Catalyzes the addition of a glutamate residue to dihydropteroate (7,8-dihydropteroate or H2Pte) to form dihydrofolate (7,8-dihydrofolate monoglutamate or H2Pte-Glu). Also catalyzes successive additions of L-glutamate to tetrahydrofolate or 10-formyltetrahydrofolate or 5,10-methylenetetrahydrofolate, leading to folylpolyglutamate derivatives.</text>
</comment>
<dbReference type="InterPro" id="IPR013221">
    <property type="entry name" value="Mur_ligase_cen"/>
</dbReference>
<dbReference type="InterPro" id="IPR036565">
    <property type="entry name" value="Mur-like_cat_sf"/>
</dbReference>
<proteinExistence type="inferred from homology"/>
<dbReference type="InterPro" id="IPR001645">
    <property type="entry name" value="Folylpolyglutamate_synth"/>
</dbReference>
<dbReference type="Proteomes" id="UP000186026">
    <property type="component" value="Unassembled WGS sequence"/>
</dbReference>
<evidence type="ECO:0000256" key="22">
    <source>
        <dbReference type="PIRNR" id="PIRNR001563"/>
    </source>
</evidence>
<gene>
    <name evidence="25" type="ORF">SAMN05421761_10433</name>
</gene>
<evidence type="ECO:0000256" key="8">
    <source>
        <dbReference type="ARBA" id="ARBA00019357"/>
    </source>
</evidence>
<reference evidence="26" key="1">
    <citation type="submission" date="2017-01" db="EMBL/GenBank/DDBJ databases">
        <authorList>
            <person name="Varghese N."/>
            <person name="Submissions S."/>
        </authorList>
    </citation>
    <scope>NUCLEOTIDE SEQUENCE [LARGE SCALE GENOMIC DNA]</scope>
    <source>
        <strain evidence="26">DSM 46698</strain>
    </source>
</reference>
<keyword evidence="14" id="KW-0289">Folate biosynthesis</keyword>
<dbReference type="SUPFAM" id="SSF53623">
    <property type="entry name" value="MurD-like peptide ligases, catalytic domain"/>
    <property type="match status" value="1"/>
</dbReference>
<dbReference type="InterPro" id="IPR036615">
    <property type="entry name" value="Mur_ligase_C_dom_sf"/>
</dbReference>
<dbReference type="EC" id="6.3.2.12" evidence="6"/>
<evidence type="ECO:0000256" key="11">
    <source>
        <dbReference type="ARBA" id="ARBA00022741"/>
    </source>
</evidence>
<dbReference type="PANTHER" id="PTHR11136">
    <property type="entry name" value="FOLYLPOLYGLUTAMATE SYNTHASE-RELATED"/>
    <property type="match status" value="1"/>
</dbReference>
<dbReference type="GO" id="GO:0046656">
    <property type="term" value="P:folic acid biosynthetic process"/>
    <property type="evidence" value="ECO:0007669"/>
    <property type="project" value="UniProtKB-KW"/>
</dbReference>
<dbReference type="SUPFAM" id="SSF53244">
    <property type="entry name" value="MurD-like peptide ligases, peptide-binding domain"/>
    <property type="match status" value="1"/>
</dbReference>
<dbReference type="STRING" id="529505.SAMN05421761_10433"/>
<evidence type="ECO:0000256" key="15">
    <source>
        <dbReference type="ARBA" id="ARBA00030048"/>
    </source>
</evidence>
<keyword evidence="12 22" id="KW-0067">ATP-binding</keyword>
<dbReference type="GO" id="GO:0046872">
    <property type="term" value="F:metal ion binding"/>
    <property type="evidence" value="ECO:0007669"/>
    <property type="project" value="UniProtKB-KW"/>
</dbReference>
<keyword evidence="9 22" id="KW-0436">Ligase</keyword>
<dbReference type="InterPro" id="IPR018109">
    <property type="entry name" value="Folylpolyglutamate_synth_CS"/>
</dbReference>
<dbReference type="FunFam" id="3.40.1190.10:FF:000011">
    <property type="entry name" value="Folylpolyglutamate synthase/dihydrofolate synthase"/>
    <property type="match status" value="1"/>
</dbReference>
<dbReference type="Gene3D" id="3.40.1190.10">
    <property type="entry name" value="Mur-like, catalytic domain"/>
    <property type="match status" value="1"/>
</dbReference>
<comment type="cofactor">
    <cofactor evidence="1">
        <name>Mg(2+)</name>
        <dbReference type="ChEBI" id="CHEBI:18420"/>
    </cofactor>
</comment>
<evidence type="ECO:0000256" key="1">
    <source>
        <dbReference type="ARBA" id="ARBA00001946"/>
    </source>
</evidence>
<dbReference type="PROSITE" id="PS01011">
    <property type="entry name" value="FOLYLPOLYGLU_SYNT_1"/>
    <property type="match status" value="1"/>
</dbReference>
<dbReference type="Pfam" id="PF08245">
    <property type="entry name" value="Mur_ligase_M"/>
    <property type="match status" value="1"/>
</dbReference>
<dbReference type="AlphaFoldDB" id="A0A1N7LQ93"/>
<evidence type="ECO:0000256" key="3">
    <source>
        <dbReference type="ARBA" id="ARBA00004799"/>
    </source>
</evidence>
<keyword evidence="13" id="KW-0460">Magnesium</keyword>
<dbReference type="GO" id="GO:0005524">
    <property type="term" value="F:ATP binding"/>
    <property type="evidence" value="ECO:0007669"/>
    <property type="project" value="UniProtKB-KW"/>
</dbReference>
<evidence type="ECO:0000256" key="12">
    <source>
        <dbReference type="ARBA" id="ARBA00022840"/>
    </source>
</evidence>
<comment type="catalytic activity">
    <reaction evidence="20">
        <text>(6R)-5,10-methylenetetrahydrofolyl-(gamma-L-Glu)(n) + L-glutamate + ATP = (6R)-5,10-methylenetetrahydrofolyl-(gamma-L-Glu)(n+1) + ADP + phosphate + H(+)</text>
        <dbReference type="Rhea" id="RHEA:51912"/>
        <dbReference type="Rhea" id="RHEA-COMP:13257"/>
        <dbReference type="Rhea" id="RHEA-COMP:13258"/>
        <dbReference type="ChEBI" id="CHEBI:15378"/>
        <dbReference type="ChEBI" id="CHEBI:29985"/>
        <dbReference type="ChEBI" id="CHEBI:30616"/>
        <dbReference type="ChEBI" id="CHEBI:43474"/>
        <dbReference type="ChEBI" id="CHEBI:136572"/>
        <dbReference type="ChEBI" id="CHEBI:456216"/>
        <dbReference type="EC" id="6.3.2.17"/>
    </reaction>
</comment>
<keyword evidence="10" id="KW-0479">Metal-binding</keyword>
<evidence type="ECO:0000313" key="25">
    <source>
        <dbReference type="EMBL" id="SIS76025.1"/>
    </source>
</evidence>
<evidence type="ECO:0000256" key="16">
    <source>
        <dbReference type="ARBA" id="ARBA00030592"/>
    </source>
</evidence>
<dbReference type="GO" id="GO:0005737">
    <property type="term" value="C:cytoplasm"/>
    <property type="evidence" value="ECO:0007669"/>
    <property type="project" value="TreeGrafter"/>
</dbReference>
<evidence type="ECO:0000256" key="14">
    <source>
        <dbReference type="ARBA" id="ARBA00022909"/>
    </source>
</evidence>
<protein>
    <recommendedName>
        <fullName evidence="8">Dihydrofolate synthase/folylpolyglutamate synthase</fullName>
        <ecNumber evidence="6">6.3.2.12</ecNumber>
        <ecNumber evidence="7">6.3.2.17</ecNumber>
    </recommendedName>
    <alternativeName>
        <fullName evidence="17">Folylpoly-gamma-glutamate synthetase-dihydrofolate synthetase</fullName>
    </alternativeName>
    <alternativeName>
        <fullName evidence="15">Folylpolyglutamate synthetase</fullName>
    </alternativeName>
    <alternativeName>
        <fullName evidence="16">Tetrahydrofolylpolyglutamate synthase</fullName>
    </alternativeName>
</protein>
<evidence type="ECO:0000259" key="24">
    <source>
        <dbReference type="Pfam" id="PF08245"/>
    </source>
</evidence>